<feature type="transmembrane region" description="Helical" evidence="2">
    <location>
        <begin position="229"/>
        <end position="253"/>
    </location>
</feature>
<keyword evidence="2" id="KW-1133">Transmembrane helix</keyword>
<evidence type="ECO:0000256" key="2">
    <source>
        <dbReference type="SAM" id="Phobius"/>
    </source>
</evidence>
<evidence type="ECO:0000313" key="3">
    <source>
        <dbReference type="EMBL" id="RFU17711.1"/>
    </source>
</evidence>
<evidence type="ECO:0000256" key="1">
    <source>
        <dbReference type="SAM" id="MobiDB-lite"/>
    </source>
</evidence>
<dbReference type="AlphaFoldDB" id="A0A372ISG5"/>
<gene>
    <name evidence="3" type="ORF">D0Y96_06185</name>
</gene>
<keyword evidence="2" id="KW-0812">Transmembrane</keyword>
<keyword evidence="2" id="KW-0472">Membrane</keyword>
<reference evidence="3 4" key="1">
    <citation type="submission" date="2018-08" db="EMBL/GenBank/DDBJ databases">
        <title>Acidipila sp. 4G-K13, an acidobacterium isolated from forest soil.</title>
        <authorList>
            <person name="Gao Z.-H."/>
            <person name="Qiu L.-H."/>
        </authorList>
    </citation>
    <scope>NUCLEOTIDE SEQUENCE [LARGE SCALE GENOMIC DNA]</scope>
    <source>
        <strain evidence="3 4">4G-K13</strain>
    </source>
</reference>
<keyword evidence="4" id="KW-1185">Reference proteome</keyword>
<evidence type="ECO:0000313" key="4">
    <source>
        <dbReference type="Proteomes" id="UP000264702"/>
    </source>
</evidence>
<feature type="region of interest" description="Disordered" evidence="1">
    <location>
        <begin position="198"/>
        <end position="219"/>
    </location>
</feature>
<protein>
    <submittedName>
        <fullName evidence="3">Uncharacterized protein</fullName>
    </submittedName>
</protein>
<feature type="region of interest" description="Disordered" evidence="1">
    <location>
        <begin position="1"/>
        <end position="22"/>
    </location>
</feature>
<organism evidence="3 4">
    <name type="scientific">Paracidobacterium acidisoli</name>
    <dbReference type="NCBI Taxonomy" id="2303751"/>
    <lineage>
        <taxon>Bacteria</taxon>
        <taxon>Pseudomonadati</taxon>
        <taxon>Acidobacteriota</taxon>
        <taxon>Terriglobia</taxon>
        <taxon>Terriglobales</taxon>
        <taxon>Acidobacteriaceae</taxon>
        <taxon>Paracidobacterium</taxon>
    </lineage>
</organism>
<accession>A0A372ISG5</accession>
<proteinExistence type="predicted"/>
<dbReference type="EMBL" id="QVQT01000002">
    <property type="protein sequence ID" value="RFU17711.1"/>
    <property type="molecule type" value="Genomic_DNA"/>
</dbReference>
<feature type="compositionally biased region" description="Basic and acidic residues" evidence="1">
    <location>
        <begin position="198"/>
        <end position="208"/>
    </location>
</feature>
<name>A0A372ISG5_9BACT</name>
<dbReference type="Proteomes" id="UP000264702">
    <property type="component" value="Unassembled WGS sequence"/>
</dbReference>
<sequence>MKTFEPSSRRVTDSATKWPLPEGRRSKPPFILSTHADNPRWMLVQRIVASNNFRRSALLSNFLLFVCDRELSGRTAEINEKQIGLQVFGRTEGYNASGDNIVRSYARTLRKRLEEYFAGEGQKEEFLLHIPRGGYVPVFLSRKNDDGVSHIVTAEPEAVLPASSDATAASNAVAASIPSAAVLNSDFFKETSDASDRLLDQKATEERTPPASPLLMRNTHPEPIRKPRYAFNILMVVCIAALCTCAGYFGGLYHLPYRWLHREPAADRVNRAFWEQIFDKDRDTFLVPADGGLVMLQSFIRQHVSLEDYANGSYRTESRIAQGIVGLVQPAKADDMLRLTNKVQAIGNRRYTSIADLELTAHLARMPEVIPQRLMIRYARDLRIDDLRAGNAILIGSIEANPWVDLFQQRLNFHFSHGADFGGSGTITNRHPLPGEHLTYASEPNDPLLRTYGVIAWLPNLDGAGHVLLIEGVNMAGTQAAGEFLLNASLMQPVLEHAMSPNGVIRPFEILLSTDNIAANASQPHVLSERIGPS</sequence>
<comment type="caution">
    <text evidence="3">The sequence shown here is derived from an EMBL/GenBank/DDBJ whole genome shotgun (WGS) entry which is preliminary data.</text>
</comment>